<dbReference type="OrthoDB" id="7069120at2"/>
<reference evidence="6" key="1">
    <citation type="journal article" date="2015" name="BMC Genomics">
        <title>Genome mining reveals unlocked bioactive potential of marine Gram-negative bacteria.</title>
        <authorList>
            <person name="Machado H."/>
            <person name="Sonnenschein E.C."/>
            <person name="Melchiorsen J."/>
            <person name="Gram L."/>
        </authorList>
    </citation>
    <scope>NUCLEOTIDE SEQUENCE</scope>
    <source>
        <strain evidence="6">S2052</strain>
    </source>
</reference>
<dbReference type="InterPro" id="IPR036328">
    <property type="entry name" value="MliC_sf"/>
</dbReference>
<keyword evidence="4" id="KW-0449">Lipoprotein</keyword>
<sequence>MNALLAFLAGTTLFGCSHSAIEREADDTHQFVTYQCESNKQFEVAYLIEEQAALLRLPKHDYRLTQVPSGSGAKYILDNGTKPILNPVTLHTKGDDARLELGRVVYKNCKTQ</sequence>
<feature type="domain" description="C-type lysozyme inhibitor" evidence="5">
    <location>
        <begin position="34"/>
        <end position="104"/>
    </location>
</feature>
<evidence type="ECO:0000259" key="5">
    <source>
        <dbReference type="Pfam" id="PF09864"/>
    </source>
</evidence>
<dbReference type="EMBL" id="JXXR01000021">
    <property type="protein sequence ID" value="KJY68908.1"/>
    <property type="molecule type" value="Genomic_DNA"/>
</dbReference>
<dbReference type="AlphaFoldDB" id="A0A837G2E1"/>
<keyword evidence="3" id="KW-0564">Palmitate</keyword>
<dbReference type="GeneID" id="93941189"/>
<dbReference type="RefSeq" id="WP_038514578.1">
    <property type="nucleotide sequence ID" value="NZ_CP009264.1"/>
</dbReference>
<evidence type="ECO:0000313" key="6">
    <source>
        <dbReference type="EMBL" id="KJY68908.1"/>
    </source>
</evidence>
<evidence type="ECO:0000256" key="1">
    <source>
        <dbReference type="ARBA" id="ARBA00022729"/>
    </source>
</evidence>
<dbReference type="Pfam" id="PF09864">
    <property type="entry name" value="MliC"/>
    <property type="match status" value="1"/>
</dbReference>
<evidence type="ECO:0000256" key="4">
    <source>
        <dbReference type="ARBA" id="ARBA00023288"/>
    </source>
</evidence>
<accession>A0A837G2E1</accession>
<proteinExistence type="predicted"/>
<comment type="caution">
    <text evidence="6">The sequence shown here is derived from an EMBL/GenBank/DDBJ whole genome shotgun (WGS) entry which is preliminary data.</text>
</comment>
<dbReference type="SUPFAM" id="SSF141488">
    <property type="entry name" value="YdhA-like"/>
    <property type="match status" value="1"/>
</dbReference>
<dbReference type="InterPro" id="IPR018660">
    <property type="entry name" value="MliC"/>
</dbReference>
<dbReference type="Gene3D" id="2.40.128.200">
    <property type="match status" value="1"/>
</dbReference>
<name>A0A837G2E1_9VIBR</name>
<dbReference type="KEGG" id="vct:JV59_27010"/>
<organism evidence="6">
    <name type="scientific">Vibrio coralliilyticus</name>
    <dbReference type="NCBI Taxonomy" id="190893"/>
    <lineage>
        <taxon>Bacteria</taxon>
        <taxon>Pseudomonadati</taxon>
        <taxon>Pseudomonadota</taxon>
        <taxon>Gammaproteobacteria</taxon>
        <taxon>Vibrionales</taxon>
        <taxon>Vibrionaceae</taxon>
        <taxon>Vibrio</taxon>
    </lineage>
</organism>
<protein>
    <recommendedName>
        <fullName evidence="5">C-type lysozyme inhibitor domain-containing protein</fullName>
    </recommendedName>
</protein>
<gene>
    <name evidence="6" type="ORF">TW71_20305</name>
</gene>
<keyword evidence="2" id="KW-0472">Membrane</keyword>
<keyword evidence="1" id="KW-0732">Signal</keyword>
<evidence type="ECO:0000256" key="3">
    <source>
        <dbReference type="ARBA" id="ARBA00023139"/>
    </source>
</evidence>
<evidence type="ECO:0000256" key="2">
    <source>
        <dbReference type="ARBA" id="ARBA00023136"/>
    </source>
</evidence>